<gene>
    <name evidence="1" type="ORF">2019VC1_49</name>
</gene>
<name>A0A6M5CA15_9CAUD</name>
<dbReference type="EMBL" id="MT360682">
    <property type="protein sequence ID" value="QJT70654.1"/>
    <property type="molecule type" value="Genomic_DNA"/>
</dbReference>
<proteinExistence type="predicted"/>
<organism evidence="1">
    <name type="scientific">Vibrio phage Vc1</name>
    <dbReference type="NCBI Taxonomy" id="1480731"/>
    <lineage>
        <taxon>Viruses</taxon>
        <taxon>Duplodnaviria</taxon>
        <taxon>Heunggongvirae</taxon>
        <taxon>Uroviricota</taxon>
        <taxon>Caudoviricetes</taxon>
        <taxon>Drexlerviridae</taxon>
        <taxon>Jhansiroadvirus</taxon>
        <taxon>Jhansiroadvirus gwaliVC1</taxon>
    </lineage>
</organism>
<accession>A0A6M5CA15</accession>
<reference evidence="1" key="1">
    <citation type="submission" date="2020-04" db="EMBL/GenBank/DDBJ databases">
        <authorList>
            <person name="Kumar P."/>
            <person name="Meghvansi M.K."/>
            <person name="Kamboj D.V."/>
        </authorList>
    </citation>
    <scope>NUCLEOTIDE SEQUENCE [LARGE SCALE GENOMIC DNA]</scope>
</reference>
<evidence type="ECO:0000313" key="1">
    <source>
        <dbReference type="EMBL" id="QJT70654.1"/>
    </source>
</evidence>
<sequence length="86" mass="9771">MKIKLVNINLEEVDPAYHDNFKDGRIVEARKVTREDIVEITGVQDEPTIIALLDECEKDGAVLFDDELCATKDIYEVINEKTNDCS</sequence>
<protein>
    <submittedName>
        <fullName evidence="1">Uncharacterized protein</fullName>
    </submittedName>
</protein>